<dbReference type="AlphaFoldDB" id="A0A4U7AUC0"/>
<feature type="compositionally biased region" description="Basic and acidic residues" evidence="11">
    <location>
        <begin position="327"/>
        <end position="336"/>
    </location>
</feature>
<evidence type="ECO:0000256" key="4">
    <source>
        <dbReference type="ARBA" id="ARBA00022989"/>
    </source>
</evidence>
<evidence type="ECO:0000313" key="13">
    <source>
        <dbReference type="EMBL" id="TKX22028.1"/>
    </source>
</evidence>
<feature type="region of interest" description="Disordered" evidence="11">
    <location>
        <begin position="298"/>
        <end position="336"/>
    </location>
</feature>
<comment type="caution">
    <text evidence="13">The sequence shown here is derived from an EMBL/GenBank/DDBJ whole genome shotgun (WGS) entry which is preliminary data.</text>
</comment>
<evidence type="ECO:0000256" key="1">
    <source>
        <dbReference type="ARBA" id="ARBA00004141"/>
    </source>
</evidence>
<name>A0A4U7AUC0_9PEZI</name>
<dbReference type="PANTHER" id="PTHR12246">
    <property type="entry name" value="PALMITOYLTRANSFERASE ZDHHC16"/>
    <property type="match status" value="1"/>
</dbReference>
<feature type="transmembrane region" description="Helical" evidence="10">
    <location>
        <begin position="62"/>
        <end position="78"/>
    </location>
</feature>
<evidence type="ECO:0000256" key="7">
    <source>
        <dbReference type="ARBA" id="ARBA00023288"/>
    </source>
</evidence>
<comment type="catalytic activity">
    <reaction evidence="9 10">
        <text>L-cysteinyl-[protein] + hexadecanoyl-CoA = S-hexadecanoyl-L-cysteinyl-[protein] + CoA</text>
        <dbReference type="Rhea" id="RHEA:36683"/>
        <dbReference type="Rhea" id="RHEA-COMP:10131"/>
        <dbReference type="Rhea" id="RHEA-COMP:11032"/>
        <dbReference type="ChEBI" id="CHEBI:29950"/>
        <dbReference type="ChEBI" id="CHEBI:57287"/>
        <dbReference type="ChEBI" id="CHEBI:57379"/>
        <dbReference type="ChEBI" id="CHEBI:74151"/>
        <dbReference type="EC" id="2.3.1.225"/>
    </reaction>
</comment>
<evidence type="ECO:0000256" key="2">
    <source>
        <dbReference type="ARBA" id="ARBA00022679"/>
    </source>
</evidence>
<comment type="subcellular location">
    <subcellularLocation>
        <location evidence="1">Membrane</location>
        <topology evidence="1">Multi-pass membrane protein</topology>
    </subcellularLocation>
</comment>
<organism evidence="13 14">
    <name type="scientific">Elsinoe australis</name>
    <dbReference type="NCBI Taxonomy" id="40998"/>
    <lineage>
        <taxon>Eukaryota</taxon>
        <taxon>Fungi</taxon>
        <taxon>Dikarya</taxon>
        <taxon>Ascomycota</taxon>
        <taxon>Pezizomycotina</taxon>
        <taxon>Dothideomycetes</taxon>
        <taxon>Dothideomycetidae</taxon>
        <taxon>Myriangiales</taxon>
        <taxon>Elsinoaceae</taxon>
        <taxon>Elsinoe</taxon>
    </lineage>
</organism>
<dbReference type="Proteomes" id="UP000308133">
    <property type="component" value="Unassembled WGS sequence"/>
</dbReference>
<dbReference type="InterPro" id="IPR001594">
    <property type="entry name" value="Palmitoyltrfase_DHHC"/>
</dbReference>
<keyword evidence="6" id="KW-0564">Palmitate</keyword>
<keyword evidence="7" id="KW-0449">Lipoprotein</keyword>
<keyword evidence="3 10" id="KW-0812">Transmembrane</keyword>
<keyword evidence="5 10" id="KW-0472">Membrane</keyword>
<dbReference type="EC" id="2.3.1.225" evidence="10"/>
<feature type="transmembrane region" description="Helical" evidence="10">
    <location>
        <begin position="177"/>
        <end position="200"/>
    </location>
</feature>
<feature type="transmembrane region" description="Helical" evidence="10">
    <location>
        <begin position="23"/>
        <end position="42"/>
    </location>
</feature>
<protein>
    <recommendedName>
        <fullName evidence="10">Palmitoyltransferase</fullName>
        <ecNumber evidence="10">2.3.1.225</ecNumber>
    </recommendedName>
</protein>
<proteinExistence type="inferred from homology"/>
<dbReference type="InterPro" id="IPR039859">
    <property type="entry name" value="PFA4/ZDH16/20/ERF2-like"/>
</dbReference>
<feature type="compositionally biased region" description="Polar residues" evidence="11">
    <location>
        <begin position="97"/>
        <end position="120"/>
    </location>
</feature>
<evidence type="ECO:0000256" key="9">
    <source>
        <dbReference type="ARBA" id="ARBA00048048"/>
    </source>
</evidence>
<feature type="region of interest" description="Disordered" evidence="11">
    <location>
        <begin position="95"/>
        <end position="120"/>
    </location>
</feature>
<evidence type="ECO:0000313" key="14">
    <source>
        <dbReference type="Proteomes" id="UP000308133"/>
    </source>
</evidence>
<sequence length="500" mass="56547">MATLGRDDSPSPSRRRRNGCAKSLERCCCSIFTFFPLFFVYGLTSWACSVGVDVGFEPGQHWASPFTSLLIFALYTLANSSYTIAVFTDPGSPLNPPTSNNSRSGYSSLPTHEPSSLASITPLTTKSSGRPRYCKKCQCTKPDRAHHCSTCRRCVLKMDHHCPWLATCVGLRNYKAFLLFLLYTSLFCWVCFFVAAQWVWYEISSSASMQHGGMTVNIILLSVLAGIIGLVLSGFTGWHVYLAACGMTTIECLEKTRYLSPLKKSMELQIQRGHQGEQGEQGQPLLEQLKEIHANALPGVTRPEEGEERNSNSSSPMVGRGPQFESPARESLRRSYLDMEEQRERDRYLNYLDEKDSEKLPHAFDLGRRRNLAHLFGDKWWLWGLPVCNTTGDGWRWEVSEEWMRRRDEVARVRTERHAQADEEWRNRSANGFGMGGTQTMGSGRHYAAPQRTQRAMPMQNLRREEGDDYDTSSDEERSRAVAPRAGTSTGNWNDIPDDV</sequence>
<feature type="domain" description="Palmitoyltransferase DHHC" evidence="12">
    <location>
        <begin position="129"/>
        <end position="254"/>
    </location>
</feature>
<gene>
    <name evidence="13" type="ORF">C1H76_5661</name>
</gene>
<evidence type="ECO:0000256" key="11">
    <source>
        <dbReference type="SAM" id="MobiDB-lite"/>
    </source>
</evidence>
<evidence type="ECO:0000256" key="3">
    <source>
        <dbReference type="ARBA" id="ARBA00022692"/>
    </source>
</evidence>
<evidence type="ECO:0000256" key="5">
    <source>
        <dbReference type="ARBA" id="ARBA00023136"/>
    </source>
</evidence>
<dbReference type="PROSITE" id="PS50216">
    <property type="entry name" value="DHHC"/>
    <property type="match status" value="1"/>
</dbReference>
<reference evidence="13 14" key="1">
    <citation type="submission" date="2018-02" db="EMBL/GenBank/DDBJ databases">
        <title>Draft genome sequences of Elsinoe sp., causing black scab on jojoba.</title>
        <authorList>
            <person name="Stodart B."/>
            <person name="Jeffress S."/>
            <person name="Ash G."/>
            <person name="Arun Chinnappa K."/>
        </authorList>
    </citation>
    <scope>NUCLEOTIDE SEQUENCE [LARGE SCALE GENOMIC DNA]</scope>
    <source>
        <strain evidence="13 14">Hillstone_2</strain>
    </source>
</reference>
<keyword evidence="4 10" id="KW-1133">Transmembrane helix</keyword>
<comment type="similarity">
    <text evidence="10">Belongs to the DHHC palmitoyltransferase family.</text>
</comment>
<keyword evidence="2 10" id="KW-0808">Transferase</keyword>
<dbReference type="GO" id="GO:0016020">
    <property type="term" value="C:membrane"/>
    <property type="evidence" value="ECO:0007669"/>
    <property type="project" value="UniProtKB-SubCell"/>
</dbReference>
<feature type="transmembrane region" description="Helical" evidence="10">
    <location>
        <begin position="212"/>
        <end position="232"/>
    </location>
</feature>
<comment type="domain">
    <text evidence="10">The DHHC domain is required for palmitoyltransferase activity.</text>
</comment>
<dbReference type="Pfam" id="PF01529">
    <property type="entry name" value="DHHC"/>
    <property type="match status" value="1"/>
</dbReference>
<evidence type="ECO:0000256" key="6">
    <source>
        <dbReference type="ARBA" id="ARBA00023139"/>
    </source>
</evidence>
<evidence type="ECO:0000259" key="12">
    <source>
        <dbReference type="Pfam" id="PF01529"/>
    </source>
</evidence>
<keyword evidence="8 10" id="KW-0012">Acyltransferase</keyword>
<dbReference type="EMBL" id="PTQR01000074">
    <property type="protein sequence ID" value="TKX22028.1"/>
    <property type="molecule type" value="Genomic_DNA"/>
</dbReference>
<evidence type="ECO:0000256" key="8">
    <source>
        <dbReference type="ARBA" id="ARBA00023315"/>
    </source>
</evidence>
<dbReference type="GO" id="GO:0019706">
    <property type="term" value="F:protein-cysteine S-palmitoyltransferase activity"/>
    <property type="evidence" value="ECO:0007669"/>
    <property type="project" value="UniProtKB-EC"/>
</dbReference>
<feature type="region of interest" description="Disordered" evidence="11">
    <location>
        <begin position="428"/>
        <end position="500"/>
    </location>
</feature>
<evidence type="ECO:0000256" key="10">
    <source>
        <dbReference type="RuleBase" id="RU079119"/>
    </source>
</evidence>
<accession>A0A4U7AUC0</accession>